<dbReference type="InterPro" id="IPR036866">
    <property type="entry name" value="RibonucZ/Hydroxyglut_hydro"/>
</dbReference>
<protein>
    <submittedName>
        <fullName evidence="1">Uncharacterized protein</fullName>
    </submittedName>
</protein>
<accession>X1FZP0</accession>
<dbReference type="Gene3D" id="3.60.15.10">
    <property type="entry name" value="Ribonuclease Z/Hydroxyacylglutathione hydrolase-like"/>
    <property type="match status" value="1"/>
</dbReference>
<sequence>LKTTYYVDVDDCIDKIVELYPDSRICYVDNQTQTHRVNGFDGEFTLDILNPPTAPVILIKTLLDLIPVEIMKKCGISPEYIRMIKDNKKVPIEREKEDVKLRVTQEDYASLADMRRETLSKYQYRESPFPKSQIDEIDIDDTTINAIRKIVDLVINGNDDWVMKEETIYSFHNLLNELDEIDFIDGSMVNRAIERVRSDIANDFSIVAQVRWQGRVLLFPGDLLNWNNIRHKVHSLDALKVPHHGGFGDFLEDSELLSRIFPTNRRFSIVPTCFPDNTCSTIRTRPDPERTMQKLHDYSMIISTSQFPNSYHDFVFDPD</sequence>
<dbReference type="AlphaFoldDB" id="X1FZP0"/>
<reference evidence="1" key="1">
    <citation type="journal article" date="2014" name="Front. Microbiol.">
        <title>High frequency of phylogenetically diverse reductive dehalogenase-homologous genes in deep subseafloor sedimentary metagenomes.</title>
        <authorList>
            <person name="Kawai M."/>
            <person name="Futagami T."/>
            <person name="Toyoda A."/>
            <person name="Takaki Y."/>
            <person name="Nishi S."/>
            <person name="Hori S."/>
            <person name="Arai W."/>
            <person name="Tsubouchi T."/>
            <person name="Morono Y."/>
            <person name="Uchiyama I."/>
            <person name="Ito T."/>
            <person name="Fujiyama A."/>
            <person name="Inagaki F."/>
            <person name="Takami H."/>
        </authorList>
    </citation>
    <scope>NUCLEOTIDE SEQUENCE</scope>
    <source>
        <strain evidence="1">Expedition CK06-06</strain>
    </source>
</reference>
<dbReference type="EMBL" id="BARU01005332">
    <property type="protein sequence ID" value="GAH34819.1"/>
    <property type="molecule type" value="Genomic_DNA"/>
</dbReference>
<comment type="caution">
    <text evidence="1">The sequence shown here is derived from an EMBL/GenBank/DDBJ whole genome shotgun (WGS) entry which is preliminary data.</text>
</comment>
<evidence type="ECO:0000313" key="1">
    <source>
        <dbReference type="EMBL" id="GAH34819.1"/>
    </source>
</evidence>
<feature type="non-terminal residue" evidence="1">
    <location>
        <position position="1"/>
    </location>
</feature>
<proteinExistence type="predicted"/>
<organism evidence="1">
    <name type="scientific">marine sediment metagenome</name>
    <dbReference type="NCBI Taxonomy" id="412755"/>
    <lineage>
        <taxon>unclassified sequences</taxon>
        <taxon>metagenomes</taxon>
        <taxon>ecological metagenomes</taxon>
    </lineage>
</organism>
<gene>
    <name evidence="1" type="ORF">S03H2_10361</name>
</gene>
<name>X1FZP0_9ZZZZ</name>